<sequence length="379" mass="44484">MQKYDYIIAGSGASGLMLAYHMVLDPFFDEKEILLIDKEIKNKNDRTWCFWEQGEGIWDTIISKKWDKIYFGSETFSSETNISPYQYKLIRSKDFYSFVLETLEQKPNITITQEKITSLTDEGSIVKVETNQSIYLGDKVFNSILLSREYESQKKYPVLNQHFVGWFVKTSEPVFDCTTATFMDFTVAQKENTRFMYVLPISKTEALFEYTLFSEDLLEEQEYEDEIIKYLEEKGIISYEITEKEKGCIPMTCYKFEKHNSKNIIHIGTAGGWTKPSTGYTFNLTSKKVRELTKFLKNNTELSKFGRKTKFWYYDLLFIDLLFQQNHIGASLFSRLFEKNKVIKILKFLDEETSLLEDIKITTSLPAGKFLKMVWGRVF</sequence>
<dbReference type="EMBL" id="VLNR01000038">
    <property type="protein sequence ID" value="TSE06988.1"/>
    <property type="molecule type" value="Genomic_DNA"/>
</dbReference>
<evidence type="ECO:0000313" key="1">
    <source>
        <dbReference type="EMBL" id="TSE06988.1"/>
    </source>
</evidence>
<dbReference type="Pfam" id="PF05834">
    <property type="entry name" value="Lycopene_cycl"/>
    <property type="match status" value="1"/>
</dbReference>
<dbReference type="RefSeq" id="WP_143917332.1">
    <property type="nucleotide sequence ID" value="NZ_CANMIK010000039.1"/>
</dbReference>
<dbReference type="Proteomes" id="UP000318833">
    <property type="component" value="Unassembled WGS sequence"/>
</dbReference>
<accession>A0A554VHJ4</accession>
<dbReference type="InterPro" id="IPR036188">
    <property type="entry name" value="FAD/NAD-bd_sf"/>
</dbReference>
<proteinExistence type="predicted"/>
<protein>
    <submittedName>
        <fullName evidence="1">Lycopene cyclase</fullName>
    </submittedName>
</protein>
<reference evidence="1 2" key="1">
    <citation type="submission" date="2019-07" db="EMBL/GenBank/DDBJ databases">
        <title>The draft genome sequence of Aquimarina algiphila M91.</title>
        <authorList>
            <person name="Meng X."/>
        </authorList>
    </citation>
    <scope>NUCLEOTIDE SEQUENCE [LARGE SCALE GENOMIC DNA]</scope>
    <source>
        <strain evidence="1 2">M91</strain>
    </source>
</reference>
<dbReference type="Gene3D" id="3.50.50.60">
    <property type="entry name" value="FAD/NAD(P)-binding domain"/>
    <property type="match status" value="1"/>
</dbReference>
<name>A0A554VHJ4_9FLAO</name>
<dbReference type="AlphaFoldDB" id="A0A554VHJ4"/>
<evidence type="ECO:0000313" key="2">
    <source>
        <dbReference type="Proteomes" id="UP000318833"/>
    </source>
</evidence>
<gene>
    <name evidence="1" type="ORF">FOF46_17355</name>
</gene>
<keyword evidence="2" id="KW-1185">Reference proteome</keyword>
<organism evidence="1 2">
    <name type="scientific">Aquimarina algiphila</name>
    <dbReference type="NCBI Taxonomy" id="2047982"/>
    <lineage>
        <taxon>Bacteria</taxon>
        <taxon>Pseudomonadati</taxon>
        <taxon>Bacteroidota</taxon>
        <taxon>Flavobacteriia</taxon>
        <taxon>Flavobacteriales</taxon>
        <taxon>Flavobacteriaceae</taxon>
        <taxon>Aquimarina</taxon>
    </lineage>
</organism>
<dbReference type="OrthoDB" id="24355at2"/>
<dbReference type="SUPFAM" id="SSF51905">
    <property type="entry name" value="FAD/NAD(P)-binding domain"/>
    <property type="match status" value="1"/>
</dbReference>
<comment type="caution">
    <text evidence="1">The sequence shown here is derived from an EMBL/GenBank/DDBJ whole genome shotgun (WGS) entry which is preliminary data.</text>
</comment>